<dbReference type="NCBIfam" id="TIGR01189">
    <property type="entry name" value="ccmA"/>
    <property type="match status" value="1"/>
</dbReference>
<evidence type="ECO:0000256" key="5">
    <source>
        <dbReference type="ARBA" id="ARBA00022967"/>
    </source>
</evidence>
<comment type="caution">
    <text evidence="8">The sequence shown here is derived from an EMBL/GenBank/DDBJ whole genome shotgun (WGS) entry which is preliminary data.</text>
</comment>
<keyword evidence="3" id="KW-0201">Cytochrome c-type biogenesis</keyword>
<dbReference type="GO" id="GO:0016887">
    <property type="term" value="F:ATP hydrolysis activity"/>
    <property type="evidence" value="ECO:0007669"/>
    <property type="project" value="InterPro"/>
</dbReference>
<keyword evidence="1" id="KW-0813">Transport</keyword>
<keyword evidence="9" id="KW-1185">Reference proteome</keyword>
<dbReference type="Pfam" id="PF00005">
    <property type="entry name" value="ABC_tran"/>
    <property type="match status" value="1"/>
</dbReference>
<keyword evidence="4 8" id="KW-0067">ATP-binding</keyword>
<dbReference type="GO" id="GO:0017004">
    <property type="term" value="P:cytochrome complex assembly"/>
    <property type="evidence" value="ECO:0007669"/>
    <property type="project" value="UniProtKB-KW"/>
</dbReference>
<dbReference type="PROSITE" id="PS50893">
    <property type="entry name" value="ABC_TRANSPORTER_2"/>
    <property type="match status" value="1"/>
</dbReference>
<dbReference type="PANTHER" id="PTHR43499:SF1">
    <property type="entry name" value="ABC TRANSPORTER I FAMILY MEMBER 1"/>
    <property type="match status" value="1"/>
</dbReference>
<evidence type="ECO:0000256" key="3">
    <source>
        <dbReference type="ARBA" id="ARBA00022748"/>
    </source>
</evidence>
<dbReference type="EMBL" id="MJMG01000012">
    <property type="protein sequence ID" value="OEY86362.1"/>
    <property type="molecule type" value="Genomic_DNA"/>
</dbReference>
<gene>
    <name evidence="8" type="ORF">BIY23_04380</name>
</gene>
<reference evidence="8 9" key="1">
    <citation type="submission" date="2016-09" db="EMBL/GenBank/DDBJ databases">
        <title>Genomic evidence for plant-parasitic nematodes as the earliest Wolbachia hosts.</title>
        <authorList>
            <person name="Brown A.M."/>
            <person name="Wasala S.K."/>
            <person name="Howe D.K."/>
            <person name="Peetz A.B."/>
            <person name="Zasada I.A."/>
            <person name="Denver D.R."/>
        </authorList>
    </citation>
    <scope>NUCLEOTIDE SEQUENCE [LARGE SCALE GENOMIC DNA]</scope>
    <source>
        <strain evidence="9">wPpe</strain>
    </source>
</reference>
<keyword evidence="6" id="KW-0472">Membrane</keyword>
<dbReference type="PROSITE" id="PS00211">
    <property type="entry name" value="ABC_TRANSPORTER_1"/>
    <property type="match status" value="1"/>
</dbReference>
<evidence type="ECO:0000256" key="1">
    <source>
        <dbReference type="ARBA" id="ARBA00022448"/>
    </source>
</evidence>
<dbReference type="SUPFAM" id="SSF52540">
    <property type="entry name" value="P-loop containing nucleoside triphosphate hydrolases"/>
    <property type="match status" value="1"/>
</dbReference>
<dbReference type="GO" id="GO:0022857">
    <property type="term" value="F:transmembrane transporter activity"/>
    <property type="evidence" value="ECO:0007669"/>
    <property type="project" value="InterPro"/>
</dbReference>
<keyword evidence="5" id="KW-1278">Translocase</keyword>
<dbReference type="RefSeq" id="WP_070065371.1">
    <property type="nucleotide sequence ID" value="NZ_MJMG01000012.1"/>
</dbReference>
<protein>
    <submittedName>
        <fullName evidence="8">Heme ABC exporter, ATP-binding protein CcmA</fullName>
    </submittedName>
</protein>
<sequence>MLECKNLSCTRNDKTLFTDFSFTAKPKSKISIIGPNGSGKTSLMRILSGLLPPTSGNITYCDNDIYDNLQPYKSSMVYIGHKNAFNNNLTVIENIKFWAEIRNTHELILATIHCLQLQPILNIKYAALSAGWKRRAALSRLLVSNATIWLIDEPFCNLDITAYHLVLNIISIRAEQNGITIITGHSTIEGFSSINL</sequence>
<dbReference type="Gene3D" id="3.40.50.300">
    <property type="entry name" value="P-loop containing nucleotide triphosphate hydrolases"/>
    <property type="match status" value="1"/>
</dbReference>
<dbReference type="Proteomes" id="UP000175679">
    <property type="component" value="Unassembled WGS sequence"/>
</dbReference>
<evidence type="ECO:0000259" key="7">
    <source>
        <dbReference type="PROSITE" id="PS50893"/>
    </source>
</evidence>
<dbReference type="AlphaFoldDB" id="A0A1E7QIQ9"/>
<dbReference type="OrthoDB" id="9800654at2"/>
<evidence type="ECO:0000256" key="4">
    <source>
        <dbReference type="ARBA" id="ARBA00022840"/>
    </source>
</evidence>
<feature type="domain" description="ABC transporter" evidence="7">
    <location>
        <begin position="2"/>
        <end position="196"/>
    </location>
</feature>
<keyword evidence="2" id="KW-0547">Nucleotide-binding</keyword>
<name>A0A1E7QIQ9_WOLPI</name>
<dbReference type="InterPro" id="IPR005895">
    <property type="entry name" value="ABC_transptr_haem_export_CcmA"/>
</dbReference>
<dbReference type="InterPro" id="IPR017871">
    <property type="entry name" value="ABC_transporter-like_CS"/>
</dbReference>
<evidence type="ECO:0000313" key="8">
    <source>
        <dbReference type="EMBL" id="OEY86362.1"/>
    </source>
</evidence>
<proteinExistence type="predicted"/>
<organism evidence="8 9">
    <name type="scientific">Wolbachia pipientis</name>
    <dbReference type="NCBI Taxonomy" id="955"/>
    <lineage>
        <taxon>Bacteria</taxon>
        <taxon>Pseudomonadati</taxon>
        <taxon>Pseudomonadota</taxon>
        <taxon>Alphaproteobacteria</taxon>
        <taxon>Rickettsiales</taxon>
        <taxon>Anaplasmataceae</taxon>
        <taxon>Wolbachieae</taxon>
        <taxon>Wolbachia</taxon>
    </lineage>
</organism>
<dbReference type="GO" id="GO:0005524">
    <property type="term" value="F:ATP binding"/>
    <property type="evidence" value="ECO:0007669"/>
    <property type="project" value="UniProtKB-KW"/>
</dbReference>
<dbReference type="PANTHER" id="PTHR43499">
    <property type="entry name" value="ABC TRANSPORTER I FAMILY MEMBER 1"/>
    <property type="match status" value="1"/>
</dbReference>
<evidence type="ECO:0000256" key="6">
    <source>
        <dbReference type="ARBA" id="ARBA00023136"/>
    </source>
</evidence>
<evidence type="ECO:0000256" key="2">
    <source>
        <dbReference type="ARBA" id="ARBA00022741"/>
    </source>
</evidence>
<dbReference type="InterPro" id="IPR027417">
    <property type="entry name" value="P-loop_NTPase"/>
</dbReference>
<evidence type="ECO:0000313" key="9">
    <source>
        <dbReference type="Proteomes" id="UP000175679"/>
    </source>
</evidence>
<dbReference type="InterPro" id="IPR003439">
    <property type="entry name" value="ABC_transporter-like_ATP-bd"/>
</dbReference>
<accession>A0A1E7QIQ9</accession>